<dbReference type="InterPro" id="IPR027417">
    <property type="entry name" value="P-loop_NTPase"/>
</dbReference>
<dbReference type="SUPFAM" id="SSF52540">
    <property type="entry name" value="P-loop containing nucleoside triphosphate hydrolases"/>
    <property type="match status" value="1"/>
</dbReference>
<gene>
    <name evidence="2" type="ORF">B9Q06_02865</name>
</gene>
<dbReference type="Gene3D" id="3.10.20.30">
    <property type="match status" value="1"/>
</dbReference>
<dbReference type="EMBL" id="NEXH01000003">
    <property type="protein sequence ID" value="PSN96287.1"/>
    <property type="molecule type" value="Genomic_DNA"/>
</dbReference>
<dbReference type="Pfam" id="PF01926">
    <property type="entry name" value="MMR_HSR1"/>
    <property type="match status" value="1"/>
</dbReference>
<dbReference type="InterPro" id="IPR045001">
    <property type="entry name" value="DRG"/>
</dbReference>
<dbReference type="Gene3D" id="3.40.50.300">
    <property type="entry name" value="P-loop containing nucleotide triphosphate hydrolases"/>
    <property type="match status" value="1"/>
</dbReference>
<proteinExistence type="predicted"/>
<dbReference type="GO" id="GO:0005525">
    <property type="term" value="F:GTP binding"/>
    <property type="evidence" value="ECO:0007669"/>
    <property type="project" value="InterPro"/>
</dbReference>
<dbReference type="AlphaFoldDB" id="A0A2R6BCC9"/>
<name>A0A2R6BCC9_9ARCH</name>
<dbReference type="InterPro" id="IPR006073">
    <property type="entry name" value="GTP-bd"/>
</dbReference>
<dbReference type="InterPro" id="IPR004095">
    <property type="entry name" value="TGS"/>
</dbReference>
<dbReference type="PROSITE" id="PS51880">
    <property type="entry name" value="TGS"/>
    <property type="match status" value="1"/>
</dbReference>
<protein>
    <recommendedName>
        <fullName evidence="1">TGS domain-containing protein</fullName>
    </recommendedName>
</protein>
<evidence type="ECO:0000313" key="2">
    <source>
        <dbReference type="EMBL" id="PSN96287.1"/>
    </source>
</evidence>
<dbReference type="PANTHER" id="PTHR43127">
    <property type="entry name" value="DEVELOPMENTALLY-REGULATED GTP-BINDING PROTEIN 2"/>
    <property type="match status" value="1"/>
</dbReference>
<organism evidence="2 3">
    <name type="scientific">Candidatus Marsarchaeota G2 archaeon ECH_B_2</name>
    <dbReference type="NCBI Taxonomy" id="1978160"/>
    <lineage>
        <taxon>Archaea</taxon>
        <taxon>Candidatus Marsarchaeota</taxon>
        <taxon>Candidatus Marsarchaeota group 2</taxon>
    </lineage>
</organism>
<dbReference type="InterPro" id="IPR012676">
    <property type="entry name" value="TGS-like"/>
</dbReference>
<comment type="caution">
    <text evidence="2">The sequence shown here is derived from an EMBL/GenBank/DDBJ whole genome shotgun (WGS) entry which is preliminary data.</text>
</comment>
<dbReference type="SUPFAM" id="SSF81271">
    <property type="entry name" value="TGS-like"/>
    <property type="match status" value="1"/>
</dbReference>
<dbReference type="GO" id="GO:0003924">
    <property type="term" value="F:GTPase activity"/>
    <property type="evidence" value="ECO:0007669"/>
    <property type="project" value="InterPro"/>
</dbReference>
<sequence>MPTNLPPQAQALWLKAQEAKTKEEKLERLQEFLSAIPDHKGTEKLRKQIRHQIAVLKDELESERSRRKGSGLSLLIKREGALQAVLVGAMGCGKTAVFSRLTGVSLGGGLMEVRQPTPGVVRFGDVPIQLVDTPPLYLGSSRQPSLTLASARNADLLVLVFDSSKPVRDQITTFEDFLDECRIRLRAKKGWVKVEKTASGGVRVMTTGTPLCTPEEVSSYLIEMGVRNAVVVINGPVGIDDVEAALLGYVFKPSVALITGRTNISEGELSLIKSMLPNSPVVWEGEQHFEAIFAREVFGVSGLIRVYTKPLNQKERSERPIFLRAGSTVRDVVNTIHSSLLATFEYARVWGSSVRFQGAKVGLDHVLMDEDTVEVHA</sequence>
<evidence type="ECO:0000313" key="3">
    <source>
        <dbReference type="Proteomes" id="UP000241284"/>
    </source>
</evidence>
<dbReference type="Proteomes" id="UP000241284">
    <property type="component" value="Unassembled WGS sequence"/>
</dbReference>
<dbReference type="InterPro" id="IPR012675">
    <property type="entry name" value="Beta-grasp_dom_sf"/>
</dbReference>
<reference evidence="2 3" key="1">
    <citation type="submission" date="2017-04" db="EMBL/GenBank/DDBJ databases">
        <title>Novel microbial lineages endemic to geothermal iron-oxide mats fill important gaps in the evolutionary history of Archaea.</title>
        <authorList>
            <person name="Jay Z.J."/>
            <person name="Beam J.P."/>
            <person name="Dlakic M."/>
            <person name="Rusch D.B."/>
            <person name="Kozubal M.A."/>
            <person name="Inskeep W.P."/>
        </authorList>
    </citation>
    <scope>NUCLEOTIDE SEQUENCE [LARGE SCALE GENOMIC DNA]</scope>
    <source>
        <strain evidence="2">ECH_B_2</strain>
    </source>
</reference>
<dbReference type="Pfam" id="PF02824">
    <property type="entry name" value="TGS"/>
    <property type="match status" value="1"/>
</dbReference>
<accession>A0A2R6BCC9</accession>
<evidence type="ECO:0000259" key="1">
    <source>
        <dbReference type="PROSITE" id="PS51880"/>
    </source>
</evidence>
<feature type="domain" description="TGS" evidence="1">
    <location>
        <begin position="302"/>
        <end position="377"/>
    </location>
</feature>
<dbReference type="CDD" id="cd01666">
    <property type="entry name" value="TGS_DRG"/>
    <property type="match status" value="1"/>
</dbReference>